<accession>A0A4Q7AKS9</accession>
<keyword evidence="2" id="KW-1185">Reference proteome</keyword>
<dbReference type="AlphaFoldDB" id="A0A4Q7AKS9"/>
<proteinExistence type="predicted"/>
<evidence type="ECO:0000313" key="2">
    <source>
        <dbReference type="Proteomes" id="UP000293863"/>
    </source>
</evidence>
<sequence length="182" mass="21504">MLKIIIFILVIGVLYVLWRMVAKHKINAAFDQQRQDLSQIVQHDDELPEKTKIIKQMIDEERQKTVVEPEQKLDVVHDQSPVVKIAVTDEDQRLFDAVAQLFFEQALQVRDFQQANKIQQDLMCKMPMNTESQASAFDFGEWSVFWHYHDQSLEYYVGRYGIFYAHVDREGIEHKAEFKDVI</sequence>
<comment type="caution">
    <text evidence="1">The sequence shown here is derived from an EMBL/GenBank/DDBJ whole genome shotgun (WGS) entry which is preliminary data.</text>
</comment>
<organism evidence="1 2">
    <name type="scientific">Acinetobacter wuhouensis</name>
    <dbReference type="NCBI Taxonomy" id="1879050"/>
    <lineage>
        <taxon>Bacteria</taxon>
        <taxon>Pseudomonadati</taxon>
        <taxon>Pseudomonadota</taxon>
        <taxon>Gammaproteobacteria</taxon>
        <taxon>Moraxellales</taxon>
        <taxon>Moraxellaceae</taxon>
        <taxon>Acinetobacter</taxon>
    </lineage>
</organism>
<dbReference type="EMBL" id="SGSQ01000006">
    <property type="protein sequence ID" value="RZG47749.1"/>
    <property type="molecule type" value="Genomic_DNA"/>
</dbReference>
<gene>
    <name evidence="1" type="ORF">EXU28_05295</name>
</gene>
<dbReference type="RefSeq" id="WP_130131174.1">
    <property type="nucleotide sequence ID" value="NZ_SGSQ01000006.1"/>
</dbReference>
<protein>
    <submittedName>
        <fullName evidence="1">Uncharacterized protein</fullName>
    </submittedName>
</protein>
<dbReference type="Proteomes" id="UP000293863">
    <property type="component" value="Unassembled WGS sequence"/>
</dbReference>
<name>A0A4Q7AKS9_9GAMM</name>
<reference evidence="1 2" key="1">
    <citation type="submission" date="2019-02" db="EMBL/GenBank/DDBJ databases">
        <title>The Batch Genome Submission of Acinetobacter spp. strains.</title>
        <authorList>
            <person name="Qin J."/>
            <person name="Hu Y."/>
            <person name="Ye H."/>
            <person name="Wei L."/>
            <person name="Feng Y."/>
            <person name="Zong Z."/>
        </authorList>
    </citation>
    <scope>NUCLEOTIDE SEQUENCE [LARGE SCALE GENOMIC DNA]</scope>
    <source>
        <strain evidence="1 2">WCHAW060049</strain>
    </source>
</reference>
<evidence type="ECO:0000313" key="1">
    <source>
        <dbReference type="EMBL" id="RZG47749.1"/>
    </source>
</evidence>